<feature type="transmembrane region" description="Helical" evidence="1">
    <location>
        <begin position="9"/>
        <end position="26"/>
    </location>
</feature>
<evidence type="ECO:0000256" key="1">
    <source>
        <dbReference type="SAM" id="Phobius"/>
    </source>
</evidence>
<sequence>MFLGIPKRALIIVAILAGVGLIYVMGTDKRPSEGATGGGSSGCRVTVTADVLNVRAAPDPRAEIVGKFNQNAETAAQVEVQNGFRKIADNKWAKTEYLKPVNGATC</sequence>
<dbReference type="RefSeq" id="WP_167119912.1">
    <property type="nucleotide sequence ID" value="NZ_JAANOU010000001.1"/>
</dbReference>
<keyword evidence="3" id="KW-1185">Reference proteome</keyword>
<organism evidence="2 3">
    <name type="scientific">Amycolatopsis viridis</name>
    <dbReference type="NCBI Taxonomy" id="185678"/>
    <lineage>
        <taxon>Bacteria</taxon>
        <taxon>Bacillati</taxon>
        <taxon>Actinomycetota</taxon>
        <taxon>Actinomycetes</taxon>
        <taxon>Pseudonocardiales</taxon>
        <taxon>Pseudonocardiaceae</taxon>
        <taxon>Amycolatopsis</taxon>
    </lineage>
</organism>
<dbReference type="EMBL" id="JAANOU010000001">
    <property type="protein sequence ID" value="NIH82566.1"/>
    <property type="molecule type" value="Genomic_DNA"/>
</dbReference>
<comment type="caution">
    <text evidence="2">The sequence shown here is derived from an EMBL/GenBank/DDBJ whole genome shotgun (WGS) entry which is preliminary data.</text>
</comment>
<dbReference type="Proteomes" id="UP000754495">
    <property type="component" value="Unassembled WGS sequence"/>
</dbReference>
<keyword evidence="1" id="KW-0472">Membrane</keyword>
<dbReference type="Gene3D" id="2.30.30.40">
    <property type="entry name" value="SH3 Domains"/>
    <property type="match status" value="1"/>
</dbReference>
<evidence type="ECO:0008006" key="4">
    <source>
        <dbReference type="Google" id="ProtNLM"/>
    </source>
</evidence>
<proteinExistence type="predicted"/>
<accession>A0ABX0T4R9</accession>
<name>A0ABX0T4R9_9PSEU</name>
<evidence type="ECO:0000313" key="2">
    <source>
        <dbReference type="EMBL" id="NIH82566.1"/>
    </source>
</evidence>
<gene>
    <name evidence="2" type="ORF">FHX46_005096</name>
</gene>
<reference evidence="2 3" key="1">
    <citation type="submission" date="2020-03" db="EMBL/GenBank/DDBJ databases">
        <title>Sequencing the genomes of 1000 actinobacteria strains.</title>
        <authorList>
            <person name="Klenk H.-P."/>
        </authorList>
    </citation>
    <scope>NUCLEOTIDE SEQUENCE [LARGE SCALE GENOMIC DNA]</scope>
    <source>
        <strain evidence="2 3">DSM 45668</strain>
    </source>
</reference>
<keyword evidence="1" id="KW-1133">Transmembrane helix</keyword>
<protein>
    <recommendedName>
        <fullName evidence="4">SH3 domain-containing protein</fullName>
    </recommendedName>
</protein>
<keyword evidence="1" id="KW-0812">Transmembrane</keyword>
<evidence type="ECO:0000313" key="3">
    <source>
        <dbReference type="Proteomes" id="UP000754495"/>
    </source>
</evidence>